<feature type="transmembrane region" description="Helical" evidence="1">
    <location>
        <begin position="36"/>
        <end position="55"/>
    </location>
</feature>
<evidence type="ECO:0000313" key="3">
    <source>
        <dbReference type="Proteomes" id="UP000199514"/>
    </source>
</evidence>
<dbReference type="EMBL" id="FOLE01000013">
    <property type="protein sequence ID" value="SFC93106.1"/>
    <property type="molecule type" value="Genomic_DNA"/>
</dbReference>
<organism evidence="2 3">
    <name type="scientific">Flexibacter flexilis DSM 6793</name>
    <dbReference type="NCBI Taxonomy" id="927664"/>
    <lineage>
        <taxon>Bacteria</taxon>
        <taxon>Pseudomonadati</taxon>
        <taxon>Bacteroidota</taxon>
        <taxon>Cytophagia</taxon>
        <taxon>Cytophagales</taxon>
        <taxon>Flexibacteraceae</taxon>
        <taxon>Flexibacter</taxon>
    </lineage>
</organism>
<name>A0A1I1N6Z6_9BACT</name>
<keyword evidence="3" id="KW-1185">Reference proteome</keyword>
<sequence length="66" mass="7589">MENNHHHTNPLVNIAIVICNFLAWAFSFQGLQQVQLIASLTLTTLSIVFVSWQIYDKIKQRKPPNP</sequence>
<proteinExistence type="predicted"/>
<accession>A0A1I1N6Z6</accession>
<protein>
    <submittedName>
        <fullName evidence="2">Uncharacterized protein</fullName>
    </submittedName>
</protein>
<evidence type="ECO:0000313" key="2">
    <source>
        <dbReference type="EMBL" id="SFC93106.1"/>
    </source>
</evidence>
<keyword evidence="1" id="KW-0472">Membrane</keyword>
<dbReference type="RefSeq" id="WP_091516186.1">
    <property type="nucleotide sequence ID" value="NZ_FOLE01000013.1"/>
</dbReference>
<dbReference type="Proteomes" id="UP000199514">
    <property type="component" value="Unassembled WGS sequence"/>
</dbReference>
<keyword evidence="1" id="KW-0812">Transmembrane</keyword>
<reference evidence="2 3" key="1">
    <citation type="submission" date="2016-10" db="EMBL/GenBank/DDBJ databases">
        <authorList>
            <person name="de Groot N.N."/>
        </authorList>
    </citation>
    <scope>NUCLEOTIDE SEQUENCE [LARGE SCALE GENOMIC DNA]</scope>
    <source>
        <strain evidence="2 3">DSM 6793</strain>
    </source>
</reference>
<evidence type="ECO:0000256" key="1">
    <source>
        <dbReference type="SAM" id="Phobius"/>
    </source>
</evidence>
<dbReference type="AlphaFoldDB" id="A0A1I1N6Z6"/>
<dbReference type="STRING" id="927664.SAMN05421780_1136"/>
<feature type="transmembrane region" description="Helical" evidence="1">
    <location>
        <begin position="12"/>
        <end position="30"/>
    </location>
</feature>
<keyword evidence="1" id="KW-1133">Transmembrane helix</keyword>
<gene>
    <name evidence="2" type="ORF">SAMN05421780_1136</name>
</gene>